<dbReference type="NCBIfam" id="NF006752">
    <property type="entry name" value="PRK09272.1-5"/>
    <property type="match status" value="1"/>
</dbReference>
<sequence length="110" mass="12230">MQFAVKLLLANLIIIACTQIDRKFPSLGGLIATMPLTSLLVLLWLYSDNPGDSRLMTDYTRGVLWGVIPTVLFFAVALVCFRRQWPLPLVLSASFAAWLAGAAVHQWLLK</sequence>
<gene>
    <name evidence="1" type="ordered locus">Geob_0955</name>
</gene>
<evidence type="ECO:0000313" key="1">
    <source>
        <dbReference type="EMBL" id="ACM19317.1"/>
    </source>
</evidence>
<dbReference type="PROSITE" id="PS51257">
    <property type="entry name" value="PROKAR_LIPOPROTEIN"/>
    <property type="match status" value="1"/>
</dbReference>
<dbReference type="RefSeq" id="WP_012646046.1">
    <property type="nucleotide sequence ID" value="NC_011979.1"/>
</dbReference>
<dbReference type="HOGENOM" id="CLU_148666_1_0_7"/>
<keyword evidence="2" id="KW-1185">Reference proteome</keyword>
<organism evidence="1 2">
    <name type="scientific">Geotalea daltonii (strain DSM 22248 / JCM 15807 / FRC-32)</name>
    <name type="common">Geobacter daltonii</name>
    <dbReference type="NCBI Taxonomy" id="316067"/>
    <lineage>
        <taxon>Bacteria</taxon>
        <taxon>Pseudomonadati</taxon>
        <taxon>Thermodesulfobacteriota</taxon>
        <taxon>Desulfuromonadia</taxon>
        <taxon>Geobacterales</taxon>
        <taxon>Geobacteraceae</taxon>
        <taxon>Geotalea</taxon>
    </lineage>
</organism>
<evidence type="ECO:0008006" key="3">
    <source>
        <dbReference type="Google" id="ProtNLM"/>
    </source>
</evidence>
<evidence type="ECO:0000313" key="2">
    <source>
        <dbReference type="Proteomes" id="UP000007721"/>
    </source>
</evidence>
<name>B9M2D8_GEODF</name>
<proteinExistence type="predicted"/>
<dbReference type="STRING" id="316067.Geob_0955"/>
<dbReference type="AlphaFoldDB" id="B9M2D8"/>
<dbReference type="KEGG" id="geo:Geob_0955"/>
<dbReference type="Proteomes" id="UP000007721">
    <property type="component" value="Chromosome"/>
</dbReference>
<dbReference type="OrthoDB" id="5397294at2"/>
<protein>
    <recommendedName>
        <fullName evidence="3">DUF3147 family protein</fullName>
    </recommendedName>
</protein>
<dbReference type="EMBL" id="CP001390">
    <property type="protein sequence ID" value="ACM19317.1"/>
    <property type="molecule type" value="Genomic_DNA"/>
</dbReference>
<dbReference type="eggNOG" id="ENOG50338M6">
    <property type="taxonomic scope" value="Bacteria"/>
</dbReference>
<accession>B9M2D8</accession>
<reference evidence="1 2" key="1">
    <citation type="submission" date="2009-01" db="EMBL/GenBank/DDBJ databases">
        <title>Complete sequence of Geobacter sp. FRC-32.</title>
        <authorList>
            <consortium name="US DOE Joint Genome Institute"/>
            <person name="Lucas S."/>
            <person name="Copeland A."/>
            <person name="Lapidus A."/>
            <person name="Glavina del Rio T."/>
            <person name="Dalin E."/>
            <person name="Tice H."/>
            <person name="Bruce D."/>
            <person name="Goodwin L."/>
            <person name="Pitluck S."/>
            <person name="Saunders E."/>
            <person name="Brettin T."/>
            <person name="Detter J.C."/>
            <person name="Han C."/>
            <person name="Larimer F."/>
            <person name="Land M."/>
            <person name="Hauser L."/>
            <person name="Kyrpides N."/>
            <person name="Ovchinnikova G."/>
            <person name="Kostka J."/>
            <person name="Richardson P."/>
        </authorList>
    </citation>
    <scope>NUCLEOTIDE SEQUENCE [LARGE SCALE GENOMIC DNA]</scope>
    <source>
        <strain evidence="2">DSM 22248 / JCM 15807 / FRC-32</strain>
    </source>
</reference>